<dbReference type="SUPFAM" id="SSF55979">
    <property type="entry name" value="DNA clamp"/>
    <property type="match status" value="1"/>
</dbReference>
<dbReference type="InterPro" id="IPR046938">
    <property type="entry name" value="DNA_clamp_sf"/>
</dbReference>
<dbReference type="GO" id="GO:0008408">
    <property type="term" value="F:3'-5' exonuclease activity"/>
    <property type="evidence" value="ECO:0007669"/>
    <property type="project" value="InterPro"/>
</dbReference>
<dbReference type="AlphaFoldDB" id="A0A0F9E182"/>
<sequence length="197" mass="22674">MKIKTKELLKALKETKAGTAKKTLTQEEPTYIFTETNLLTYNDQTCIQYPFESDFQCSIPATEFYDIISKIDDKEINLKLTEDKLAIKSKSVNANLSTIQQEDILQLIQDLGIDSIKKWKKLPEDFIEGVFLSSFSVSKDMSQPYLTCIFVDDKRIISSDNYRISRYTMKSRTRQSFLIPGDSALALSKFEVKEYSL</sequence>
<name>A0A0F9E182_9ZZZZ</name>
<dbReference type="GO" id="GO:0009360">
    <property type="term" value="C:DNA polymerase III complex"/>
    <property type="evidence" value="ECO:0007669"/>
    <property type="project" value="InterPro"/>
</dbReference>
<dbReference type="EMBL" id="LAZR01026754">
    <property type="protein sequence ID" value="KKL67773.1"/>
    <property type="molecule type" value="Genomic_DNA"/>
</dbReference>
<dbReference type="GO" id="GO:0003887">
    <property type="term" value="F:DNA-directed DNA polymerase activity"/>
    <property type="evidence" value="ECO:0007669"/>
    <property type="project" value="InterPro"/>
</dbReference>
<protein>
    <recommendedName>
        <fullName evidence="1">DNA polymerase III beta sliding clamp N-terminal domain-containing protein</fullName>
    </recommendedName>
</protein>
<feature type="domain" description="DNA polymerase III beta sliding clamp N-terminal" evidence="1">
    <location>
        <begin position="50"/>
        <end position="104"/>
    </location>
</feature>
<organism evidence="2">
    <name type="scientific">marine sediment metagenome</name>
    <dbReference type="NCBI Taxonomy" id="412755"/>
    <lineage>
        <taxon>unclassified sequences</taxon>
        <taxon>metagenomes</taxon>
        <taxon>ecological metagenomes</taxon>
    </lineage>
</organism>
<dbReference type="InterPro" id="IPR022634">
    <property type="entry name" value="DNA_polIII_beta_N"/>
</dbReference>
<feature type="non-terminal residue" evidence="2">
    <location>
        <position position="197"/>
    </location>
</feature>
<dbReference type="Gene3D" id="3.10.150.10">
    <property type="entry name" value="DNA Polymerase III, subunit A, domain 2"/>
    <property type="match status" value="1"/>
</dbReference>
<dbReference type="GO" id="GO:0003677">
    <property type="term" value="F:DNA binding"/>
    <property type="evidence" value="ECO:0007669"/>
    <property type="project" value="InterPro"/>
</dbReference>
<proteinExistence type="predicted"/>
<comment type="caution">
    <text evidence="2">The sequence shown here is derived from an EMBL/GenBank/DDBJ whole genome shotgun (WGS) entry which is preliminary data.</text>
</comment>
<dbReference type="Pfam" id="PF00712">
    <property type="entry name" value="DNA_pol3_beta"/>
    <property type="match status" value="1"/>
</dbReference>
<evidence type="ECO:0000259" key="1">
    <source>
        <dbReference type="Pfam" id="PF00712"/>
    </source>
</evidence>
<dbReference type="Gene3D" id="3.70.10.10">
    <property type="match status" value="1"/>
</dbReference>
<reference evidence="2" key="1">
    <citation type="journal article" date="2015" name="Nature">
        <title>Complex archaea that bridge the gap between prokaryotes and eukaryotes.</title>
        <authorList>
            <person name="Spang A."/>
            <person name="Saw J.H."/>
            <person name="Jorgensen S.L."/>
            <person name="Zaremba-Niedzwiedzka K."/>
            <person name="Martijn J."/>
            <person name="Lind A.E."/>
            <person name="van Eijk R."/>
            <person name="Schleper C."/>
            <person name="Guy L."/>
            <person name="Ettema T.J."/>
        </authorList>
    </citation>
    <scope>NUCLEOTIDE SEQUENCE</scope>
</reference>
<dbReference type="GO" id="GO:0006260">
    <property type="term" value="P:DNA replication"/>
    <property type="evidence" value="ECO:0007669"/>
    <property type="project" value="InterPro"/>
</dbReference>
<evidence type="ECO:0000313" key="2">
    <source>
        <dbReference type="EMBL" id="KKL67773.1"/>
    </source>
</evidence>
<gene>
    <name evidence="2" type="ORF">LCGC14_2131610</name>
</gene>
<accession>A0A0F9E182</accession>